<proteinExistence type="inferred from homology"/>
<dbReference type="PANTHER" id="PTHR30026">
    <property type="entry name" value="OUTER MEMBRANE PROTEIN TOLC"/>
    <property type="match status" value="1"/>
</dbReference>
<sequence length="486" mass="51571">MARMTKTEAATDNRSKGAGVHRFVAGVVAGLLFFGAPVTALSETLADALAGSYTNSGLLEQNRALLRAADEDVAVALSALRPIIGWSADVTYSDNEARSLQTGGLVRSTQDTSGSLGLSAEIVLYDGGRSRMGVDIAKESVLATRQALLGVEQNILLQAVQAFMDVRSNTEIVALRRNNVRVITQELRAAQDRFEVGEVTRTDVALAEARLAGANALLAQAEGDLAEARAFYRFAVGRDANALAAPPALPARPASVAAAQDLAMRSHPEILGAQHEVAVSDLRVLVAKAAAIPTVRLQSRYGLTEDLDNSDYSRGGSVGIGLTGPIYQGGRNSALERQAINRGTAARSALYEATQRVAQNVSTAFARVDVARAAIEASDRQIRAARTAFEGVREEAALGARTTLDVLNAEQELLDAQANRITAVSNQYAAAYGLLAAMGQLTAQKLQLNVQVYDPGAYYNQVERAPSKISKQGRQLDQVLKSLGRE</sequence>
<dbReference type="InterPro" id="IPR003423">
    <property type="entry name" value="OMP_efflux"/>
</dbReference>
<evidence type="ECO:0000256" key="6">
    <source>
        <dbReference type="ARBA" id="ARBA00023136"/>
    </source>
</evidence>
<keyword evidence="9" id="KW-1185">Reference proteome</keyword>
<keyword evidence="3" id="KW-0813">Transport</keyword>
<evidence type="ECO:0000313" key="8">
    <source>
        <dbReference type="EMBL" id="MFD1193353.1"/>
    </source>
</evidence>
<dbReference type="EMBL" id="JBHTKR010000001">
    <property type="protein sequence ID" value="MFD1193353.1"/>
    <property type="molecule type" value="Genomic_DNA"/>
</dbReference>
<dbReference type="NCBIfam" id="TIGR01844">
    <property type="entry name" value="type_I_sec_TolC"/>
    <property type="match status" value="1"/>
</dbReference>
<keyword evidence="6" id="KW-0472">Membrane</keyword>
<keyword evidence="7" id="KW-0998">Cell outer membrane</keyword>
<evidence type="ECO:0000256" key="2">
    <source>
        <dbReference type="ARBA" id="ARBA00007613"/>
    </source>
</evidence>
<dbReference type="InterPro" id="IPR051906">
    <property type="entry name" value="TolC-like"/>
</dbReference>
<name>A0ABW3T8J0_9RHOB</name>
<comment type="similarity">
    <text evidence="2">Belongs to the outer membrane factor (OMF) (TC 1.B.17) family.</text>
</comment>
<dbReference type="InterPro" id="IPR010130">
    <property type="entry name" value="T1SS_OMP_TolC"/>
</dbReference>
<evidence type="ECO:0000256" key="4">
    <source>
        <dbReference type="ARBA" id="ARBA00022452"/>
    </source>
</evidence>
<protein>
    <submittedName>
        <fullName evidence="8">TolC family outer membrane protein</fullName>
    </submittedName>
</protein>
<comment type="caution">
    <text evidence="8">The sequence shown here is derived from an EMBL/GenBank/DDBJ whole genome shotgun (WGS) entry which is preliminary data.</text>
</comment>
<gene>
    <name evidence="8" type="ORF">ACFQ3C_01550</name>
</gene>
<accession>A0ABW3T8J0</accession>
<evidence type="ECO:0000313" key="9">
    <source>
        <dbReference type="Proteomes" id="UP001597151"/>
    </source>
</evidence>
<evidence type="ECO:0000256" key="7">
    <source>
        <dbReference type="ARBA" id="ARBA00023237"/>
    </source>
</evidence>
<reference evidence="9" key="1">
    <citation type="journal article" date="2019" name="Int. J. Syst. Evol. Microbiol.">
        <title>The Global Catalogue of Microorganisms (GCM) 10K type strain sequencing project: providing services to taxonomists for standard genome sequencing and annotation.</title>
        <authorList>
            <consortium name="The Broad Institute Genomics Platform"/>
            <consortium name="The Broad Institute Genome Sequencing Center for Infectious Disease"/>
            <person name="Wu L."/>
            <person name="Ma J."/>
        </authorList>
    </citation>
    <scope>NUCLEOTIDE SEQUENCE [LARGE SCALE GENOMIC DNA]</scope>
    <source>
        <strain evidence="9">CCUG 55328</strain>
    </source>
</reference>
<evidence type="ECO:0000256" key="5">
    <source>
        <dbReference type="ARBA" id="ARBA00022692"/>
    </source>
</evidence>
<dbReference type="Pfam" id="PF02321">
    <property type="entry name" value="OEP"/>
    <property type="match status" value="2"/>
</dbReference>
<comment type="subcellular location">
    <subcellularLocation>
        <location evidence="1">Cell outer membrane</location>
    </subcellularLocation>
</comment>
<dbReference type="PANTHER" id="PTHR30026:SF22">
    <property type="entry name" value="OUTER MEMBRANE EFFLUX PROTEIN"/>
    <property type="match status" value="1"/>
</dbReference>
<dbReference type="Gene3D" id="1.20.1600.10">
    <property type="entry name" value="Outer membrane efflux proteins (OEP)"/>
    <property type="match status" value="1"/>
</dbReference>
<keyword evidence="5" id="KW-0812">Transmembrane</keyword>
<evidence type="ECO:0000256" key="3">
    <source>
        <dbReference type="ARBA" id="ARBA00022448"/>
    </source>
</evidence>
<dbReference type="RefSeq" id="WP_380788559.1">
    <property type="nucleotide sequence ID" value="NZ_JBHTKR010000001.1"/>
</dbReference>
<keyword evidence="4" id="KW-1134">Transmembrane beta strand</keyword>
<dbReference type="Proteomes" id="UP001597151">
    <property type="component" value="Unassembled WGS sequence"/>
</dbReference>
<organism evidence="8 9">
    <name type="scientific">Seohaeicola saemankumensis</name>
    <dbReference type="NCBI Taxonomy" id="481181"/>
    <lineage>
        <taxon>Bacteria</taxon>
        <taxon>Pseudomonadati</taxon>
        <taxon>Pseudomonadota</taxon>
        <taxon>Alphaproteobacteria</taxon>
        <taxon>Rhodobacterales</taxon>
        <taxon>Roseobacteraceae</taxon>
        <taxon>Seohaeicola</taxon>
    </lineage>
</organism>
<dbReference type="SUPFAM" id="SSF56954">
    <property type="entry name" value="Outer membrane efflux proteins (OEP)"/>
    <property type="match status" value="1"/>
</dbReference>
<evidence type="ECO:0000256" key="1">
    <source>
        <dbReference type="ARBA" id="ARBA00004442"/>
    </source>
</evidence>